<evidence type="ECO:0000256" key="10">
    <source>
        <dbReference type="ARBA" id="ARBA00023235"/>
    </source>
</evidence>
<dbReference type="Pfam" id="PF12705">
    <property type="entry name" value="PDDEXK_1"/>
    <property type="match status" value="1"/>
</dbReference>
<sequence length="1283" mass="144717">MAVNWTSKQQEVIDSRNRNLLVSAAAGSGKTAVLVERIIQMISEGDRPLDIDQLLIMTFTNAAAAEMRERIGAAVEQKLKERPEDEHLWLQAALIPQAQITTIDSFCLNIIRSHYNSLDIDPAFRMGDEGELSLLRGDCMGEMLENCYDEADAEFARFVEHFGRGKSDRGIEDVILQAWQFSQSHPWPGEWLASCQKELEEESILEMEESPWMVFLMEDVARQMEELSGQLGEALQVCLEEKGPLAYEPMLISDRSKIEAIGRAAATGSFEALYNSLQNMSFGRLASIRSKDIDGDKKAFVSACRDRVKKAVAKCRELYGQQSPEEVVESMRGTRTVIRELLRLTGMFDQAYRDAKRERNVLDFNDLEHLALEVLYEREETGDGEETVSRRPSQVADELSRQYEEILMDEYQDSNYVQEALITGISRERSGHPNVFMVGDVKQSIYRFRLARPELFMDKYETYSRERGPRQMIELQQNFRSRESVLTSVNDVFYQIMTKNLGGITYTPETALYPGAKFEEVSGKTVLDPEADAGKSGSREAAPVSLKAGTPTELLLVDTGADTLRQLDEDSLDYTAKELEARLIAGRIRQLVSEDQGILVWDKSRGGYRRARYGDMVILLRSMSGWSEVFVNVLMNEGIPAFAQTRTGYFNTVEVETILSLLSVVDNPMQDIPLAAVMRSPIVGMDDEEMAWMMAVYKRNSKKGQDRGVYGAWKLWLEEGWITVGLSGIPVKTAHSISFKSRRLSVLMERLRGEARHLPIHELLYRVYRESGYYDYVSAMPAGETRRANLDMLVEKAAAYESTSYKGLFHFVRYIEKLKKFDTDFGEASVAGEQDNTVRIMSIHKSKGLEFPVVFLAGLGKRFNKQDAYGQIILDADLGAAADFLDLELRVKAPTLKKQALKRRTELETMGEELRVLYVAMTRAKEKLIMTAADKSLENKLGKWKDIPLSQGQLPYTILASANSCLDWLLMAQPAIPASHMEMRQIQVKDLIGEEITRQIIRKMKKEDLLNLDGKRVYDAAFGTRLREVLEYEYPYESDIGLYAMVSVSELKKQSQIGRTEDAIGTDSGNLEGIALGELKALTGSRDMTGSGPGESGEQKKTVSAGPNRAALRGTAYHAVLEHIHFHEIHGLAEVKPVVDKLLEGGFLDQEAHDFINPKVIWNFLSSPLGKRMAKAQSEGRIHKEQQFIIGIPAREMGLGDSDELVLIQGIIDAYLEEEDGLVLIDYKTDHVPEGDPKQGAKMLAERYRVQLDYYERALTQLTGKHVKERIIYSLALQMSINV</sequence>
<dbReference type="GO" id="GO:0033202">
    <property type="term" value="C:DNA helicase complex"/>
    <property type="evidence" value="ECO:0007669"/>
    <property type="project" value="TreeGrafter"/>
</dbReference>
<evidence type="ECO:0000256" key="7">
    <source>
        <dbReference type="ARBA" id="ARBA00022840"/>
    </source>
</evidence>
<evidence type="ECO:0000256" key="14">
    <source>
        <dbReference type="PROSITE-ProRule" id="PRU00560"/>
    </source>
</evidence>
<keyword evidence="3 13" id="KW-0227">DNA damage</keyword>
<dbReference type="PANTHER" id="PTHR11070:SF48">
    <property type="entry name" value="ATP-DEPENDENT HELICASE_NUCLEASE SUBUNIT A"/>
    <property type="match status" value="1"/>
</dbReference>
<evidence type="ECO:0000256" key="5">
    <source>
        <dbReference type="ARBA" id="ARBA00022806"/>
    </source>
</evidence>
<evidence type="ECO:0000256" key="8">
    <source>
        <dbReference type="ARBA" id="ARBA00023125"/>
    </source>
</evidence>
<feature type="binding site" evidence="14">
    <location>
        <begin position="24"/>
        <end position="31"/>
    </location>
    <ligand>
        <name>ATP</name>
        <dbReference type="ChEBI" id="CHEBI:30616"/>
    </ligand>
</feature>
<evidence type="ECO:0000256" key="15">
    <source>
        <dbReference type="SAM" id="MobiDB-lite"/>
    </source>
</evidence>
<protein>
    <recommendedName>
        <fullName evidence="13">ATP-dependent helicase/nuclease subunit A</fullName>
        <ecNumber evidence="13">3.1.-.-</ecNumber>
        <ecNumber evidence="13">5.6.2.4</ecNumber>
    </recommendedName>
    <alternativeName>
        <fullName evidence="13">ATP-dependent helicase/nuclease AddA</fullName>
    </alternativeName>
    <alternativeName>
        <fullName evidence="13">DNA 3'-5' helicase AddA</fullName>
    </alternativeName>
</protein>
<dbReference type="InterPro" id="IPR027417">
    <property type="entry name" value="P-loop_NTPase"/>
</dbReference>
<proteinExistence type="inferred from homology"/>
<evidence type="ECO:0000259" key="16">
    <source>
        <dbReference type="PROSITE" id="PS51198"/>
    </source>
</evidence>
<dbReference type="GO" id="GO:0005829">
    <property type="term" value="C:cytosol"/>
    <property type="evidence" value="ECO:0007669"/>
    <property type="project" value="TreeGrafter"/>
</dbReference>
<keyword evidence="7 13" id="KW-0067">ATP-binding</keyword>
<dbReference type="EC" id="5.6.2.4" evidence="13"/>
<keyword evidence="4 13" id="KW-0378">Hydrolase</keyword>
<keyword evidence="10 13" id="KW-0413">Isomerase</keyword>
<comment type="function">
    <text evidence="13">The heterodimer acts as both an ATP-dependent DNA helicase and an ATP-dependent, dual-direction single-stranded exonuclease. Recognizes the chi site generating a DNA molecule suitable for the initiation of homologous recombination. The AddA nuclease domain is required for chi fragment generation; this subunit has the helicase and 3' -&gt; 5' nuclease activities.</text>
</comment>
<dbReference type="PANTHER" id="PTHR11070">
    <property type="entry name" value="UVRD / RECB / PCRA DNA HELICASE FAMILY MEMBER"/>
    <property type="match status" value="1"/>
</dbReference>
<dbReference type="GO" id="GO:0005524">
    <property type="term" value="F:ATP binding"/>
    <property type="evidence" value="ECO:0007669"/>
    <property type="project" value="UniProtKB-UniRule"/>
</dbReference>
<keyword evidence="8 13" id="KW-0238">DNA-binding</keyword>
<feature type="domain" description="UvrD-like helicase C-terminal" evidence="17">
    <location>
        <begin position="535"/>
        <end position="848"/>
    </location>
</feature>
<dbReference type="GO" id="GO:0003690">
    <property type="term" value="F:double-stranded DNA binding"/>
    <property type="evidence" value="ECO:0007669"/>
    <property type="project" value="UniProtKB-UniRule"/>
</dbReference>
<evidence type="ECO:0000313" key="19">
    <source>
        <dbReference type="Proteomes" id="UP000095512"/>
    </source>
</evidence>
<comment type="cofactor">
    <cofactor evidence="13">
        <name>Mg(2+)</name>
        <dbReference type="ChEBI" id="CHEBI:18420"/>
    </cofactor>
</comment>
<dbReference type="SUPFAM" id="SSF52540">
    <property type="entry name" value="P-loop containing nucleoside triphosphate hydrolases"/>
    <property type="match status" value="1"/>
</dbReference>
<dbReference type="Proteomes" id="UP000095512">
    <property type="component" value="Unassembled WGS sequence"/>
</dbReference>
<dbReference type="InterPro" id="IPR011335">
    <property type="entry name" value="Restrct_endonuc-II-like"/>
</dbReference>
<comment type="subunit">
    <text evidence="13">Heterodimer of AddA and AddB/RexB.</text>
</comment>
<feature type="region of interest" description="Disordered" evidence="15">
    <location>
        <begin position="1085"/>
        <end position="1107"/>
    </location>
</feature>
<dbReference type="SUPFAM" id="SSF52980">
    <property type="entry name" value="Restriction endonuclease-like"/>
    <property type="match status" value="1"/>
</dbReference>
<dbReference type="RefSeq" id="WP_057571741.1">
    <property type="nucleotide sequence ID" value="NZ_CZAB01000012.1"/>
</dbReference>
<evidence type="ECO:0000313" key="18">
    <source>
        <dbReference type="EMBL" id="CUO77466.1"/>
    </source>
</evidence>
<dbReference type="InterPro" id="IPR014016">
    <property type="entry name" value="UvrD-like_ATP-bd"/>
</dbReference>
<accession>A0A174HV33</accession>
<comment type="catalytic activity">
    <reaction evidence="12 13">
        <text>ATP + H2O = ADP + phosphate + H(+)</text>
        <dbReference type="Rhea" id="RHEA:13065"/>
        <dbReference type="ChEBI" id="CHEBI:15377"/>
        <dbReference type="ChEBI" id="CHEBI:15378"/>
        <dbReference type="ChEBI" id="CHEBI:30616"/>
        <dbReference type="ChEBI" id="CHEBI:43474"/>
        <dbReference type="ChEBI" id="CHEBI:456216"/>
        <dbReference type="EC" id="5.6.2.4"/>
    </reaction>
</comment>
<dbReference type="Pfam" id="PF13361">
    <property type="entry name" value="UvrD_C"/>
    <property type="match status" value="1"/>
</dbReference>
<dbReference type="GO" id="GO:0008408">
    <property type="term" value="F:3'-5' exonuclease activity"/>
    <property type="evidence" value="ECO:0007669"/>
    <property type="project" value="UniProtKB-UniRule"/>
</dbReference>
<gene>
    <name evidence="13 18" type="primary">addA</name>
    <name evidence="18" type="ORF">ERS852480_01887</name>
</gene>
<keyword evidence="6 13" id="KW-0269">Exonuclease</keyword>
<dbReference type="EMBL" id="CZAB01000012">
    <property type="protein sequence ID" value="CUO77466.1"/>
    <property type="molecule type" value="Genomic_DNA"/>
</dbReference>
<keyword evidence="9 13" id="KW-0234">DNA repair</keyword>
<dbReference type="NCBIfam" id="TIGR02785">
    <property type="entry name" value="addA_Gpos"/>
    <property type="match status" value="1"/>
</dbReference>
<keyword evidence="5 13" id="KW-0347">Helicase</keyword>
<dbReference type="HAMAP" id="MF_01451">
    <property type="entry name" value="AddA"/>
    <property type="match status" value="1"/>
</dbReference>
<evidence type="ECO:0000256" key="9">
    <source>
        <dbReference type="ARBA" id="ARBA00023204"/>
    </source>
</evidence>
<dbReference type="InterPro" id="IPR011604">
    <property type="entry name" value="PDDEXK-like_dom_sf"/>
</dbReference>
<organism evidence="18 19">
    <name type="scientific">Enterocloster clostridioformis</name>
    <dbReference type="NCBI Taxonomy" id="1531"/>
    <lineage>
        <taxon>Bacteria</taxon>
        <taxon>Bacillati</taxon>
        <taxon>Bacillota</taxon>
        <taxon>Clostridia</taxon>
        <taxon>Lachnospirales</taxon>
        <taxon>Lachnospiraceae</taxon>
        <taxon>Enterocloster</taxon>
    </lineage>
</organism>
<keyword evidence="1 13" id="KW-0540">Nuclease</keyword>
<evidence type="ECO:0000256" key="4">
    <source>
        <dbReference type="ARBA" id="ARBA00022801"/>
    </source>
</evidence>
<dbReference type="InterPro" id="IPR038726">
    <property type="entry name" value="PDDEXK_AddAB-type"/>
</dbReference>
<dbReference type="InterPro" id="IPR000212">
    <property type="entry name" value="DNA_helicase_UvrD/REP"/>
</dbReference>
<evidence type="ECO:0000256" key="11">
    <source>
        <dbReference type="ARBA" id="ARBA00034617"/>
    </source>
</evidence>
<dbReference type="PROSITE" id="PS51217">
    <property type="entry name" value="UVRD_HELICASE_CTER"/>
    <property type="match status" value="1"/>
</dbReference>
<dbReference type="InterPro" id="IPR014017">
    <property type="entry name" value="DNA_helicase_UvrD-like_C"/>
</dbReference>
<dbReference type="EC" id="3.1.-.-" evidence="13"/>
<comment type="similarity">
    <text evidence="13">Belongs to the helicase family. AddA subfamily.</text>
</comment>
<evidence type="ECO:0000256" key="3">
    <source>
        <dbReference type="ARBA" id="ARBA00022763"/>
    </source>
</evidence>
<name>A0A174HV33_9FIRM</name>
<keyword evidence="2 13" id="KW-0547">Nucleotide-binding</keyword>
<reference evidence="18 19" key="1">
    <citation type="submission" date="2015-09" db="EMBL/GenBank/DDBJ databases">
        <authorList>
            <consortium name="Pathogen Informatics"/>
        </authorList>
    </citation>
    <scope>NUCLEOTIDE SEQUENCE [LARGE SCALE GENOMIC DNA]</scope>
    <source>
        <strain evidence="18 19">2789STDY5834865</strain>
    </source>
</reference>
<dbReference type="PROSITE" id="PS51198">
    <property type="entry name" value="UVRD_HELICASE_ATP_BIND"/>
    <property type="match status" value="1"/>
</dbReference>
<evidence type="ECO:0000259" key="17">
    <source>
        <dbReference type="PROSITE" id="PS51217"/>
    </source>
</evidence>
<comment type="catalytic activity">
    <reaction evidence="11 13">
        <text>Couples ATP hydrolysis with the unwinding of duplex DNA by translocating in the 3'-5' direction.</text>
        <dbReference type="EC" id="5.6.2.4"/>
    </reaction>
</comment>
<evidence type="ECO:0000256" key="12">
    <source>
        <dbReference type="ARBA" id="ARBA00048988"/>
    </source>
</evidence>
<evidence type="ECO:0000256" key="6">
    <source>
        <dbReference type="ARBA" id="ARBA00022839"/>
    </source>
</evidence>
<dbReference type="InterPro" id="IPR014152">
    <property type="entry name" value="AddA"/>
</dbReference>
<evidence type="ECO:0000256" key="1">
    <source>
        <dbReference type="ARBA" id="ARBA00022722"/>
    </source>
</evidence>
<dbReference type="Pfam" id="PF00580">
    <property type="entry name" value="UvrD-helicase"/>
    <property type="match status" value="1"/>
</dbReference>
<dbReference type="GO" id="GO:0016887">
    <property type="term" value="F:ATP hydrolysis activity"/>
    <property type="evidence" value="ECO:0007669"/>
    <property type="project" value="RHEA"/>
</dbReference>
<dbReference type="Gene3D" id="1.10.274.50">
    <property type="match status" value="1"/>
</dbReference>
<evidence type="ECO:0000256" key="13">
    <source>
        <dbReference type="HAMAP-Rule" id="MF_01451"/>
    </source>
</evidence>
<dbReference type="GO" id="GO:0043138">
    <property type="term" value="F:3'-5' DNA helicase activity"/>
    <property type="evidence" value="ECO:0007669"/>
    <property type="project" value="UniProtKB-UniRule"/>
</dbReference>
<dbReference type="Gene3D" id="3.90.320.10">
    <property type="match status" value="1"/>
</dbReference>
<dbReference type="GO" id="GO:0000724">
    <property type="term" value="P:double-strand break repair via homologous recombination"/>
    <property type="evidence" value="ECO:0007669"/>
    <property type="project" value="UniProtKB-UniRule"/>
</dbReference>
<dbReference type="Gene3D" id="3.40.50.300">
    <property type="entry name" value="P-loop containing nucleotide triphosphate hydrolases"/>
    <property type="match status" value="4"/>
</dbReference>
<feature type="domain" description="UvrD-like helicase ATP-binding" evidence="16">
    <location>
        <begin position="3"/>
        <end position="482"/>
    </location>
</feature>
<evidence type="ECO:0000256" key="2">
    <source>
        <dbReference type="ARBA" id="ARBA00022741"/>
    </source>
</evidence>